<reference evidence="2 3" key="1">
    <citation type="submission" date="2018-05" db="EMBL/GenBank/DDBJ databases">
        <title>Freshwater and sediment microbial communities from various areas in North America, analyzing microbe dynamics in response to fracking.</title>
        <authorList>
            <person name="Lamendella R."/>
        </authorList>
    </citation>
    <scope>NUCLEOTIDE SEQUENCE [LARGE SCALE GENOMIC DNA]</scope>
    <source>
        <strain evidence="2 3">15_TX</strain>
    </source>
</reference>
<dbReference type="AlphaFoldDB" id="A0A2V3A2T8"/>
<sequence>MKMDIGQQIRLLRKNQGLSIQEFAKTMNVSVGYLSNLETGKAETIPLSFLKKLQTDFSFFPAEQNGTLNDPFSLRLQQLNKMLITLQESHPEVADYYMNHLERGIPLFMKRQK</sequence>
<dbReference type="Gene3D" id="1.10.260.40">
    <property type="entry name" value="lambda repressor-like DNA-binding domains"/>
    <property type="match status" value="1"/>
</dbReference>
<dbReference type="Proteomes" id="UP000247150">
    <property type="component" value="Unassembled WGS sequence"/>
</dbReference>
<protein>
    <submittedName>
        <fullName evidence="2">Transcriptional regulator</fullName>
    </submittedName>
</protein>
<evidence type="ECO:0000313" key="3">
    <source>
        <dbReference type="Proteomes" id="UP000247150"/>
    </source>
</evidence>
<feature type="domain" description="HTH cro/C1-type" evidence="1">
    <location>
        <begin position="9"/>
        <end position="53"/>
    </location>
</feature>
<dbReference type="Pfam" id="PF01381">
    <property type="entry name" value="HTH_3"/>
    <property type="match status" value="1"/>
</dbReference>
<dbReference type="InterPro" id="IPR010982">
    <property type="entry name" value="Lambda_DNA-bd_dom_sf"/>
</dbReference>
<dbReference type="OrthoDB" id="2615321at2"/>
<evidence type="ECO:0000259" key="1">
    <source>
        <dbReference type="PROSITE" id="PS50943"/>
    </source>
</evidence>
<dbReference type="CDD" id="cd00093">
    <property type="entry name" value="HTH_XRE"/>
    <property type="match status" value="1"/>
</dbReference>
<gene>
    <name evidence="2" type="ORF">DFO73_103461</name>
</gene>
<dbReference type="SMART" id="SM00530">
    <property type="entry name" value="HTH_XRE"/>
    <property type="match status" value="1"/>
</dbReference>
<name>A0A2V3A2T8_9BACI</name>
<dbReference type="GO" id="GO:0003677">
    <property type="term" value="F:DNA binding"/>
    <property type="evidence" value="ECO:0007669"/>
    <property type="project" value="InterPro"/>
</dbReference>
<organism evidence="2 3">
    <name type="scientific">Cytobacillus oceanisediminis</name>
    <dbReference type="NCBI Taxonomy" id="665099"/>
    <lineage>
        <taxon>Bacteria</taxon>
        <taxon>Bacillati</taxon>
        <taxon>Bacillota</taxon>
        <taxon>Bacilli</taxon>
        <taxon>Bacillales</taxon>
        <taxon>Bacillaceae</taxon>
        <taxon>Cytobacillus</taxon>
    </lineage>
</organism>
<evidence type="ECO:0000313" key="2">
    <source>
        <dbReference type="EMBL" id="PWW30567.1"/>
    </source>
</evidence>
<dbReference type="PROSITE" id="PS50943">
    <property type="entry name" value="HTH_CROC1"/>
    <property type="match status" value="1"/>
</dbReference>
<comment type="caution">
    <text evidence="2">The sequence shown here is derived from an EMBL/GenBank/DDBJ whole genome shotgun (WGS) entry which is preliminary data.</text>
</comment>
<dbReference type="InterPro" id="IPR001387">
    <property type="entry name" value="Cro/C1-type_HTH"/>
</dbReference>
<dbReference type="EMBL" id="QGTW01000003">
    <property type="protein sequence ID" value="PWW30567.1"/>
    <property type="molecule type" value="Genomic_DNA"/>
</dbReference>
<proteinExistence type="predicted"/>
<accession>A0A2V3A2T8</accession>
<dbReference type="SUPFAM" id="SSF47413">
    <property type="entry name" value="lambda repressor-like DNA-binding domains"/>
    <property type="match status" value="1"/>
</dbReference>